<dbReference type="AlphaFoldDB" id="A0A0K2UB15"/>
<protein>
    <submittedName>
        <fullName evidence="2">Uncharacterized protein</fullName>
    </submittedName>
</protein>
<sequence length="100" mass="11595">KIQLKPWSWLLWLAQTKSGLPFFVERRECFNADAYIYFLFKKGIPWAREKFGDNGALCHCAVKIQPILRDNVQYFWDLNIGSPFFSEANPFGLLYQGASG</sequence>
<accession>A0A0K2UB15</accession>
<proteinExistence type="predicted"/>
<feature type="non-terminal residue" evidence="2">
    <location>
        <position position="1"/>
    </location>
</feature>
<name>A0A0K2UB15_LEPSM</name>
<dbReference type="EMBL" id="HACA01018057">
    <property type="protein sequence ID" value="CDW35418.1"/>
    <property type="molecule type" value="Transcribed_RNA"/>
</dbReference>
<organism evidence="2">
    <name type="scientific">Lepeophtheirus salmonis</name>
    <name type="common">Salmon louse</name>
    <name type="synonym">Caligus salmonis</name>
    <dbReference type="NCBI Taxonomy" id="72036"/>
    <lineage>
        <taxon>Eukaryota</taxon>
        <taxon>Metazoa</taxon>
        <taxon>Ecdysozoa</taxon>
        <taxon>Arthropoda</taxon>
        <taxon>Crustacea</taxon>
        <taxon>Multicrustacea</taxon>
        <taxon>Hexanauplia</taxon>
        <taxon>Copepoda</taxon>
        <taxon>Siphonostomatoida</taxon>
        <taxon>Caligidae</taxon>
        <taxon>Lepeophtheirus</taxon>
    </lineage>
</organism>
<keyword evidence="1" id="KW-0732">Signal</keyword>
<reference evidence="2" key="1">
    <citation type="submission" date="2014-05" db="EMBL/GenBank/DDBJ databases">
        <authorList>
            <person name="Chronopoulou M."/>
        </authorList>
    </citation>
    <scope>NUCLEOTIDE SEQUENCE</scope>
    <source>
        <tissue evidence="2">Whole organism</tissue>
    </source>
</reference>
<feature type="chain" id="PRO_5005488546" evidence="1">
    <location>
        <begin position="20"/>
        <end position="100"/>
    </location>
</feature>
<evidence type="ECO:0000313" key="2">
    <source>
        <dbReference type="EMBL" id="CDW35418.1"/>
    </source>
</evidence>
<feature type="signal peptide" evidence="1">
    <location>
        <begin position="1"/>
        <end position="19"/>
    </location>
</feature>
<evidence type="ECO:0000256" key="1">
    <source>
        <dbReference type="SAM" id="SignalP"/>
    </source>
</evidence>